<protein>
    <recommendedName>
        <fullName evidence="3">lipoate--protein ligase</fullName>
        <ecNumber evidence="3">6.3.1.20</ecNumber>
    </recommendedName>
</protein>
<organism evidence="9 10">
    <name type="scientific">Mycoplasma miroungirhinis</name>
    <dbReference type="NCBI Taxonomy" id="754516"/>
    <lineage>
        <taxon>Bacteria</taxon>
        <taxon>Bacillati</taxon>
        <taxon>Mycoplasmatota</taxon>
        <taxon>Mollicutes</taxon>
        <taxon>Mycoplasmataceae</taxon>
        <taxon>Mycoplasma</taxon>
    </lineage>
</organism>
<evidence type="ECO:0000256" key="2">
    <source>
        <dbReference type="ARBA" id="ARBA00005124"/>
    </source>
</evidence>
<dbReference type="GO" id="GO:0017118">
    <property type="term" value="F:lipoyltransferase activity"/>
    <property type="evidence" value="ECO:0007669"/>
    <property type="project" value="TreeGrafter"/>
</dbReference>
<evidence type="ECO:0000256" key="3">
    <source>
        <dbReference type="ARBA" id="ARBA00012367"/>
    </source>
</evidence>
<evidence type="ECO:0000256" key="5">
    <source>
        <dbReference type="ARBA" id="ARBA00022741"/>
    </source>
</evidence>
<dbReference type="GO" id="GO:0005737">
    <property type="term" value="C:cytoplasm"/>
    <property type="evidence" value="ECO:0007669"/>
    <property type="project" value="TreeGrafter"/>
</dbReference>
<dbReference type="EC" id="6.3.1.20" evidence="3"/>
<comment type="pathway">
    <text evidence="1">Protein modification; protein lipoylation via exogenous pathway; protein N(6)-(lipoyl)lysine from lipoate: step 2/2.</text>
</comment>
<dbReference type="EMBL" id="CP053097">
    <property type="protein sequence ID" value="QJR44316.1"/>
    <property type="molecule type" value="Genomic_DNA"/>
</dbReference>
<dbReference type="KEGG" id="mmio:HLA92_02655"/>
<dbReference type="GO" id="GO:0005524">
    <property type="term" value="F:ATP binding"/>
    <property type="evidence" value="ECO:0007669"/>
    <property type="project" value="UniProtKB-KW"/>
</dbReference>
<evidence type="ECO:0000259" key="8">
    <source>
        <dbReference type="PROSITE" id="PS51733"/>
    </source>
</evidence>
<dbReference type="Gene3D" id="3.30.930.10">
    <property type="entry name" value="Bira Bifunctional Protein, Domain 2"/>
    <property type="match status" value="1"/>
</dbReference>
<dbReference type="PANTHER" id="PTHR12561">
    <property type="entry name" value="LIPOATE-PROTEIN LIGASE"/>
    <property type="match status" value="1"/>
</dbReference>
<dbReference type="UniPathway" id="UPA00537">
    <property type="reaction ID" value="UER00594"/>
</dbReference>
<accession>A0A6M4JE06</accession>
<keyword evidence="6" id="KW-0067">ATP-binding</keyword>
<dbReference type="InterPro" id="IPR004562">
    <property type="entry name" value="LipoylTrfase_LipoateP_Ligase"/>
</dbReference>
<dbReference type="Proteomes" id="UP000502118">
    <property type="component" value="Chromosome"/>
</dbReference>
<reference evidence="9 10" key="1">
    <citation type="submission" date="2020-05" db="EMBL/GenBank/DDBJ databases">
        <title>Novel Mycoplasma species detected in Mirounga angustirostris (northern elephant seal) from the USA.</title>
        <authorList>
            <person name="Volokhov D.V."/>
        </authorList>
    </citation>
    <scope>NUCLEOTIDE SEQUENCE [LARGE SCALE GENOMIC DNA]</scope>
    <source>
        <strain evidence="9 10">Mirounga ES2806-NAS</strain>
    </source>
</reference>
<evidence type="ECO:0000256" key="4">
    <source>
        <dbReference type="ARBA" id="ARBA00022598"/>
    </source>
</evidence>
<comment type="catalytic activity">
    <reaction evidence="7">
        <text>L-lysyl-[lipoyl-carrier protein] + (R)-lipoate + ATP = N(6)-[(R)-lipoyl]-L-lysyl-[lipoyl-carrier protein] + AMP + diphosphate + H(+)</text>
        <dbReference type="Rhea" id="RHEA:49288"/>
        <dbReference type="Rhea" id="RHEA-COMP:10500"/>
        <dbReference type="Rhea" id="RHEA-COMP:10502"/>
        <dbReference type="ChEBI" id="CHEBI:15378"/>
        <dbReference type="ChEBI" id="CHEBI:29969"/>
        <dbReference type="ChEBI" id="CHEBI:30616"/>
        <dbReference type="ChEBI" id="CHEBI:33019"/>
        <dbReference type="ChEBI" id="CHEBI:83088"/>
        <dbReference type="ChEBI" id="CHEBI:83099"/>
        <dbReference type="ChEBI" id="CHEBI:456215"/>
        <dbReference type="EC" id="6.3.1.20"/>
    </reaction>
</comment>
<evidence type="ECO:0000256" key="7">
    <source>
        <dbReference type="ARBA" id="ARBA00048037"/>
    </source>
</evidence>
<evidence type="ECO:0000313" key="10">
    <source>
        <dbReference type="Proteomes" id="UP000502118"/>
    </source>
</evidence>
<dbReference type="InterPro" id="IPR045864">
    <property type="entry name" value="aa-tRNA-synth_II/BPL/LPL"/>
</dbReference>
<dbReference type="Pfam" id="PF21948">
    <property type="entry name" value="LplA-B_cat"/>
    <property type="match status" value="1"/>
</dbReference>
<dbReference type="Pfam" id="PF10437">
    <property type="entry name" value="Lip_prot_lig_C"/>
    <property type="match status" value="1"/>
</dbReference>
<dbReference type="InterPro" id="IPR004143">
    <property type="entry name" value="BPL_LPL_catalytic"/>
</dbReference>
<dbReference type="GO" id="GO:0016979">
    <property type="term" value="F:lipoate-protein ligase activity"/>
    <property type="evidence" value="ECO:0007669"/>
    <property type="project" value="UniProtKB-EC"/>
</dbReference>
<dbReference type="AlphaFoldDB" id="A0A6M4JE06"/>
<evidence type="ECO:0000256" key="6">
    <source>
        <dbReference type="ARBA" id="ARBA00022840"/>
    </source>
</evidence>
<dbReference type="Gene3D" id="3.30.390.50">
    <property type="entry name" value="CO dehydrogenase flavoprotein, C-terminal domain"/>
    <property type="match status" value="1"/>
</dbReference>
<dbReference type="PANTHER" id="PTHR12561:SF3">
    <property type="entry name" value="LIPOYLTRANSFERASE 1, MITOCHONDRIAL"/>
    <property type="match status" value="1"/>
</dbReference>
<dbReference type="SUPFAM" id="SSF55681">
    <property type="entry name" value="Class II aaRS and biotin synthetases"/>
    <property type="match status" value="1"/>
</dbReference>
<dbReference type="CDD" id="cd16443">
    <property type="entry name" value="LplA"/>
    <property type="match status" value="1"/>
</dbReference>
<dbReference type="SUPFAM" id="SSF82649">
    <property type="entry name" value="SufE/NifU"/>
    <property type="match status" value="1"/>
</dbReference>
<keyword evidence="4 9" id="KW-0436">Ligase</keyword>
<dbReference type="NCBIfam" id="TIGR00545">
    <property type="entry name" value="lipoyltrans"/>
    <property type="match status" value="1"/>
</dbReference>
<evidence type="ECO:0000256" key="1">
    <source>
        <dbReference type="ARBA" id="ARBA00005085"/>
    </source>
</evidence>
<dbReference type="InterPro" id="IPR019491">
    <property type="entry name" value="Lipoate_protein_ligase_C"/>
</dbReference>
<evidence type="ECO:0000313" key="9">
    <source>
        <dbReference type="EMBL" id="QJR44316.1"/>
    </source>
</evidence>
<dbReference type="GO" id="GO:0009249">
    <property type="term" value="P:protein lipoylation"/>
    <property type="evidence" value="ECO:0007669"/>
    <property type="project" value="InterPro"/>
</dbReference>
<dbReference type="PROSITE" id="PS51733">
    <property type="entry name" value="BPL_LPL_CATALYTIC"/>
    <property type="match status" value="1"/>
</dbReference>
<feature type="domain" description="BPL/LPL catalytic" evidence="8">
    <location>
        <begin position="26"/>
        <end position="211"/>
    </location>
</feature>
<name>A0A6M4JE06_9MOLU</name>
<dbReference type="RefSeq" id="WP_171113270.1">
    <property type="nucleotide sequence ID" value="NZ_CP053097.1"/>
</dbReference>
<gene>
    <name evidence="9" type="ORF">HLA92_02655</name>
</gene>
<keyword evidence="5" id="KW-0547">Nucleotide-binding</keyword>
<comment type="pathway">
    <text evidence="2">Protein modification; protein lipoylation via exogenous pathway; protein N(6)-(lipoyl)lysine from lipoate: step 1/2.</text>
</comment>
<proteinExistence type="predicted"/>
<sequence length="327" mass="38065">MKIYLGKSFSPYITLPYEQALMEDTNLNEDIVYFYQHENAIIIGRNQNVYEEVKVEELEKHEIELARRLSGGGAVYHDLGNINFCFITKRDKSQSYEKFLTPILDYLKNLGVNAYFKGRNDLVIDDKKFSGNAQYILGDKICHHGTILFNANLEKLGQFLIPSKLKMESKGIKSARQRVTNVIDVLEKKMSVEEFIKGMIGYFEKHYDGKVEELPEKYQPRVKEISDYVQTKDWLFKKQFPFSVSNEAKYTAGILKVKYSIKEARFENIVFEGDFLALTDHEEVIKKLINSEYNKQETRNILKSFNNLTEMFGGLEIEEILLTIYGE</sequence>
<keyword evidence="10" id="KW-1185">Reference proteome</keyword>